<accession>A0ABX1GCK0</accession>
<dbReference type="PANTHER" id="PTHR40257:SF1">
    <property type="entry name" value="DUF1330 DOMAIN-CONTAINING PROTEIN"/>
    <property type="match status" value="1"/>
</dbReference>
<evidence type="ECO:0000313" key="3">
    <source>
        <dbReference type="Proteomes" id="UP000765845"/>
    </source>
</evidence>
<sequence>MASIDPRPEEFSQLIARIPPRQPVVMLNMLRFAEYASYPDSDEVVSGRDAYARYATLARKFVEEVGGKVILRGAALSPLIGPQGEDWDDIFLVRYPAVENFMEMLLNPEYQEITRHRRAALMDSRLIALSDNDVTGGD</sequence>
<gene>
    <name evidence="2" type="ORF">HCU74_04485</name>
</gene>
<dbReference type="PANTHER" id="PTHR40257">
    <property type="match status" value="1"/>
</dbReference>
<dbReference type="Pfam" id="PF07045">
    <property type="entry name" value="DUF1330"/>
    <property type="match status" value="1"/>
</dbReference>
<dbReference type="RefSeq" id="WP_168449234.1">
    <property type="nucleotide sequence ID" value="NZ_JAAWWK010000002.1"/>
</dbReference>
<dbReference type="InterPro" id="IPR011008">
    <property type="entry name" value="Dimeric_a/b-barrel"/>
</dbReference>
<dbReference type="Proteomes" id="UP000765845">
    <property type="component" value="Unassembled WGS sequence"/>
</dbReference>
<comment type="caution">
    <text evidence="2">The sequence shown here is derived from an EMBL/GenBank/DDBJ whole genome shotgun (WGS) entry which is preliminary data.</text>
</comment>
<evidence type="ECO:0000259" key="1">
    <source>
        <dbReference type="Pfam" id="PF07045"/>
    </source>
</evidence>
<dbReference type="EMBL" id="JAAWWK010000002">
    <property type="protein sequence ID" value="NKI16676.1"/>
    <property type="molecule type" value="Genomic_DNA"/>
</dbReference>
<keyword evidence="3" id="KW-1185">Reference proteome</keyword>
<protein>
    <submittedName>
        <fullName evidence="2">DUF1330 domain-containing protein</fullName>
    </submittedName>
</protein>
<dbReference type="SUPFAM" id="SSF54909">
    <property type="entry name" value="Dimeric alpha+beta barrel"/>
    <property type="match status" value="1"/>
</dbReference>
<dbReference type="InterPro" id="IPR010753">
    <property type="entry name" value="DUF1330"/>
</dbReference>
<reference evidence="2 3" key="1">
    <citation type="submission" date="2020-04" db="EMBL/GenBank/DDBJ databases">
        <authorList>
            <person name="Yoon J."/>
        </authorList>
    </citation>
    <scope>NUCLEOTIDE SEQUENCE [LARGE SCALE GENOMIC DNA]</scope>
    <source>
        <strain evidence="2 3">KMU-166</strain>
    </source>
</reference>
<organism evidence="2 3">
    <name type="scientific">Spongiibacter thalassae</name>
    <dbReference type="NCBI Taxonomy" id="2721624"/>
    <lineage>
        <taxon>Bacteria</taxon>
        <taxon>Pseudomonadati</taxon>
        <taxon>Pseudomonadota</taxon>
        <taxon>Gammaproteobacteria</taxon>
        <taxon>Cellvibrionales</taxon>
        <taxon>Spongiibacteraceae</taxon>
        <taxon>Spongiibacter</taxon>
    </lineage>
</organism>
<dbReference type="Gene3D" id="3.30.70.100">
    <property type="match status" value="1"/>
</dbReference>
<name>A0ABX1GCK0_9GAMM</name>
<feature type="domain" description="DUF1330" evidence="1">
    <location>
        <begin position="46"/>
        <end position="121"/>
    </location>
</feature>
<evidence type="ECO:0000313" key="2">
    <source>
        <dbReference type="EMBL" id="NKI16676.1"/>
    </source>
</evidence>
<proteinExistence type="predicted"/>